<evidence type="ECO:0000313" key="6">
    <source>
        <dbReference type="EMBL" id="RZN63972.1"/>
    </source>
</evidence>
<dbReference type="SFLD" id="SFLDG01065">
    <property type="entry name" value="anaerobic_coproporphyrinogen-I"/>
    <property type="match status" value="1"/>
</dbReference>
<keyword evidence="3" id="KW-0408">Iron</keyword>
<accession>A0A520KQX9</accession>
<proteinExistence type="predicted"/>
<gene>
    <name evidence="6" type="ORF">EF806_05995</name>
</gene>
<dbReference type="InterPro" id="IPR007197">
    <property type="entry name" value="rSAM"/>
</dbReference>
<dbReference type="PROSITE" id="PS51918">
    <property type="entry name" value="RADICAL_SAM"/>
    <property type="match status" value="1"/>
</dbReference>
<dbReference type="EMBL" id="RXIF01000011">
    <property type="protein sequence ID" value="RZN63972.1"/>
    <property type="molecule type" value="Genomic_DNA"/>
</dbReference>
<dbReference type="SMART" id="SM00729">
    <property type="entry name" value="Elp3"/>
    <property type="match status" value="1"/>
</dbReference>
<comment type="caution">
    <text evidence="6">The sequence shown here is derived from an EMBL/GenBank/DDBJ whole genome shotgun (WGS) entry which is preliminary data.</text>
</comment>
<organism evidence="6 7">
    <name type="scientific">Methanoliparum thermophilum</name>
    <dbReference type="NCBI Taxonomy" id="2491083"/>
    <lineage>
        <taxon>Archaea</taxon>
        <taxon>Methanobacteriati</taxon>
        <taxon>Methanobacteriota</taxon>
        <taxon>Candidatus Methanoliparia</taxon>
        <taxon>Candidatus Methanoliparales</taxon>
        <taxon>Candidatus Methanoliparaceae</taxon>
        <taxon>Candidatus Methanoliparum</taxon>
    </lineage>
</organism>
<evidence type="ECO:0000256" key="4">
    <source>
        <dbReference type="ARBA" id="ARBA00023014"/>
    </source>
</evidence>
<dbReference type="GO" id="GO:0005737">
    <property type="term" value="C:cytoplasm"/>
    <property type="evidence" value="ECO:0007669"/>
    <property type="project" value="TreeGrafter"/>
</dbReference>
<dbReference type="Proteomes" id="UP000317158">
    <property type="component" value="Unassembled WGS sequence"/>
</dbReference>
<evidence type="ECO:0000256" key="2">
    <source>
        <dbReference type="ARBA" id="ARBA00022723"/>
    </source>
</evidence>
<evidence type="ECO:0000256" key="1">
    <source>
        <dbReference type="ARBA" id="ARBA00022691"/>
    </source>
</evidence>
<keyword evidence="4" id="KW-0411">Iron-sulfur</keyword>
<dbReference type="SFLD" id="SFLDG01082">
    <property type="entry name" value="B12-binding_domain_containing"/>
    <property type="match status" value="1"/>
</dbReference>
<dbReference type="GO" id="GO:0046872">
    <property type="term" value="F:metal ion binding"/>
    <property type="evidence" value="ECO:0007669"/>
    <property type="project" value="UniProtKB-KW"/>
</dbReference>
<evidence type="ECO:0000313" key="7">
    <source>
        <dbReference type="Proteomes" id="UP000317158"/>
    </source>
</evidence>
<dbReference type="InterPro" id="IPR006638">
    <property type="entry name" value="Elp3/MiaA/NifB-like_rSAM"/>
</dbReference>
<dbReference type="GO" id="GO:0051539">
    <property type="term" value="F:4 iron, 4 sulfur cluster binding"/>
    <property type="evidence" value="ECO:0007669"/>
    <property type="project" value="TreeGrafter"/>
</dbReference>
<dbReference type="GO" id="GO:0003824">
    <property type="term" value="F:catalytic activity"/>
    <property type="evidence" value="ECO:0007669"/>
    <property type="project" value="InterPro"/>
</dbReference>
<dbReference type="Gene3D" id="3.20.20.70">
    <property type="entry name" value="Aldolase class I"/>
    <property type="match status" value="1"/>
</dbReference>
<name>A0A520KQX9_METT2</name>
<reference evidence="6 7" key="1">
    <citation type="journal article" date="2019" name="Nat. Microbiol.">
        <title>Wide diversity of methane and short-chain alkane metabolisms in uncultured archaea.</title>
        <authorList>
            <person name="Borrel G."/>
            <person name="Adam P.S."/>
            <person name="McKay L.J."/>
            <person name="Chen L.X."/>
            <person name="Sierra-Garcia I.N."/>
            <person name="Sieber C.M."/>
            <person name="Letourneur Q."/>
            <person name="Ghozlane A."/>
            <person name="Andersen G.L."/>
            <person name="Li W.J."/>
            <person name="Hallam S.J."/>
            <person name="Muyzer G."/>
            <person name="de Oliveira V.M."/>
            <person name="Inskeep W.P."/>
            <person name="Banfield J.F."/>
            <person name="Gribaldo S."/>
        </authorList>
    </citation>
    <scope>NUCLEOTIDE SEQUENCE [LARGE SCALE GENOMIC DNA]</scope>
    <source>
        <strain evidence="6">NM1a</strain>
    </source>
</reference>
<sequence>MNKKLLEAEQLIQTIGKLVQPVIMGVIEANRAICRIPIAKDLMEGVMKAGNVVNPFDPHIPANSNGVMVYINIPFCKGRCAYCPFYTFPYAEERVKPYIEAVKKEILLYKGKLEDIEIGDVYFGGGTPSLLWKGVVEIIDHLRSNFKISGEIGVEVHPRDVNEEMCDALSDAGISKVSMGVESFDDEELKTMNRRGYDGDSAIKAIKLLMDRGFYTGIDLMIGCPGQTVSSVLSDLEMAAKTEVHQIYTSPLLLLPDTMWAIQLKKGKVEFPPAREVVKMFSSIFDFLPSNGYEARAGLYFKHKRASGMKKEYITMGHAFNIGMGVKAFSIVPPTLTGYVNTFSFEEYIKAVEEGRFPVTMGASILNQRQLDKIYHSIGLLLGIDRNDVERRLNVLMDIGIYADLNIDKGEFEERTGANVGDVLGNLSFLIPLFLFPLKRLGIIKEDSKEIKINDDLISGIIARILS</sequence>
<dbReference type="Pfam" id="PF04055">
    <property type="entry name" value="Radical_SAM"/>
    <property type="match status" value="1"/>
</dbReference>
<dbReference type="AlphaFoldDB" id="A0A520KQX9"/>
<dbReference type="PANTHER" id="PTHR13932:SF5">
    <property type="entry name" value="RADICAL S-ADENOSYL METHIONINE DOMAIN-CONTAINING PROTEIN 1, MITOCHONDRIAL"/>
    <property type="match status" value="1"/>
</dbReference>
<feature type="domain" description="Radical SAM core" evidence="5">
    <location>
        <begin position="61"/>
        <end position="288"/>
    </location>
</feature>
<keyword evidence="1" id="KW-0949">S-adenosyl-L-methionine</keyword>
<dbReference type="SFLD" id="SFLDS00029">
    <property type="entry name" value="Radical_SAM"/>
    <property type="match status" value="1"/>
</dbReference>
<protein>
    <submittedName>
        <fullName evidence="6">Radical SAM protein</fullName>
    </submittedName>
</protein>
<dbReference type="CDD" id="cd01335">
    <property type="entry name" value="Radical_SAM"/>
    <property type="match status" value="1"/>
</dbReference>
<dbReference type="PANTHER" id="PTHR13932">
    <property type="entry name" value="COPROPORPHYRINIGEN III OXIDASE"/>
    <property type="match status" value="1"/>
</dbReference>
<dbReference type="SUPFAM" id="SSF102114">
    <property type="entry name" value="Radical SAM enzymes"/>
    <property type="match status" value="1"/>
</dbReference>
<keyword evidence="2" id="KW-0479">Metal-binding</keyword>
<evidence type="ECO:0000259" key="5">
    <source>
        <dbReference type="PROSITE" id="PS51918"/>
    </source>
</evidence>
<dbReference type="GO" id="GO:0006779">
    <property type="term" value="P:porphyrin-containing compound biosynthetic process"/>
    <property type="evidence" value="ECO:0007669"/>
    <property type="project" value="TreeGrafter"/>
</dbReference>
<dbReference type="InterPro" id="IPR034505">
    <property type="entry name" value="Coproporphyrinogen-III_oxidase"/>
</dbReference>
<dbReference type="InterPro" id="IPR013785">
    <property type="entry name" value="Aldolase_TIM"/>
</dbReference>
<dbReference type="InterPro" id="IPR058240">
    <property type="entry name" value="rSAM_sf"/>
</dbReference>
<evidence type="ECO:0000256" key="3">
    <source>
        <dbReference type="ARBA" id="ARBA00023004"/>
    </source>
</evidence>